<dbReference type="Gramene" id="Solyc12g056470.1.1">
    <property type="protein sequence ID" value="Solyc12g056470.1.1"/>
    <property type="gene ID" value="Solyc12g056470.1"/>
</dbReference>
<dbReference type="InParanoid" id="K4DFX8"/>
<dbReference type="Proteomes" id="UP000004994">
    <property type="component" value="Chromosome 12"/>
</dbReference>
<sequence>MVLSRLRLHHHHHPLHHLRNHHLRLSLILLSWISMNQKTSSYPSTLPWRLIGQLFEYGLLQWCFDICRGWCSSE</sequence>
<reference evidence="1" key="2">
    <citation type="submission" date="2015-06" db="UniProtKB">
        <authorList>
            <consortium name="EnsemblPlants"/>
        </authorList>
    </citation>
    <scope>IDENTIFICATION</scope>
    <source>
        <strain evidence="1">cv. Heinz 1706</strain>
    </source>
</reference>
<evidence type="ECO:0000313" key="1">
    <source>
        <dbReference type="EnsemblPlants" id="Solyc12g056470.1.1"/>
    </source>
</evidence>
<evidence type="ECO:0000313" key="2">
    <source>
        <dbReference type="Proteomes" id="UP000004994"/>
    </source>
</evidence>
<organism evidence="1">
    <name type="scientific">Solanum lycopersicum</name>
    <name type="common">Tomato</name>
    <name type="synonym">Lycopersicon esculentum</name>
    <dbReference type="NCBI Taxonomy" id="4081"/>
    <lineage>
        <taxon>Eukaryota</taxon>
        <taxon>Viridiplantae</taxon>
        <taxon>Streptophyta</taxon>
        <taxon>Embryophyta</taxon>
        <taxon>Tracheophyta</taxon>
        <taxon>Spermatophyta</taxon>
        <taxon>Magnoliopsida</taxon>
        <taxon>eudicotyledons</taxon>
        <taxon>Gunneridae</taxon>
        <taxon>Pentapetalae</taxon>
        <taxon>asterids</taxon>
        <taxon>lamiids</taxon>
        <taxon>Solanales</taxon>
        <taxon>Solanaceae</taxon>
        <taxon>Solanoideae</taxon>
        <taxon>Solaneae</taxon>
        <taxon>Solanum</taxon>
        <taxon>Solanum subgen. Lycopersicon</taxon>
    </lineage>
</organism>
<dbReference type="PaxDb" id="4081-Solyc12g056470.1.1"/>
<accession>K4DFX8</accession>
<proteinExistence type="predicted"/>
<protein>
    <submittedName>
        <fullName evidence="1">Uncharacterized protein</fullName>
    </submittedName>
</protein>
<dbReference type="HOGENOM" id="CLU_2692517_0_0_1"/>
<name>K4DFX8_SOLLC</name>
<reference evidence="1" key="1">
    <citation type="journal article" date="2012" name="Nature">
        <title>The tomato genome sequence provides insights into fleshy fruit evolution.</title>
        <authorList>
            <consortium name="Tomato Genome Consortium"/>
        </authorList>
    </citation>
    <scope>NUCLEOTIDE SEQUENCE [LARGE SCALE GENOMIC DNA]</scope>
    <source>
        <strain evidence="1">cv. Heinz 1706</strain>
    </source>
</reference>
<keyword evidence="2" id="KW-1185">Reference proteome</keyword>
<dbReference type="AlphaFoldDB" id="K4DFX8"/>
<dbReference type="EnsemblPlants" id="Solyc12g056470.1.1">
    <property type="protein sequence ID" value="Solyc12g056470.1.1"/>
    <property type="gene ID" value="Solyc12g056470.1"/>
</dbReference>